<dbReference type="PANTHER" id="PTHR40053:SF1">
    <property type="entry name" value="SPORULATION-CONTROL PROTEIN SPO0M"/>
    <property type="match status" value="1"/>
</dbReference>
<dbReference type="InterPro" id="IPR009776">
    <property type="entry name" value="Spore_0_M"/>
</dbReference>
<dbReference type="EMBL" id="JBHTGQ010000009">
    <property type="protein sequence ID" value="MFC7749093.1"/>
    <property type="molecule type" value="Genomic_DNA"/>
</dbReference>
<reference evidence="2" key="1">
    <citation type="journal article" date="2019" name="Int. J. Syst. Evol. Microbiol.">
        <title>The Global Catalogue of Microorganisms (GCM) 10K type strain sequencing project: providing services to taxonomists for standard genome sequencing and annotation.</title>
        <authorList>
            <consortium name="The Broad Institute Genomics Platform"/>
            <consortium name="The Broad Institute Genome Sequencing Center for Infectious Disease"/>
            <person name="Wu L."/>
            <person name="Ma J."/>
        </authorList>
    </citation>
    <scope>NUCLEOTIDE SEQUENCE [LARGE SCALE GENOMIC DNA]</scope>
    <source>
        <strain evidence="2">JCM 18657</strain>
    </source>
</reference>
<accession>A0ABW2V0R6</accession>
<evidence type="ECO:0000313" key="2">
    <source>
        <dbReference type="Proteomes" id="UP001596528"/>
    </source>
</evidence>
<keyword evidence="2" id="KW-1185">Reference proteome</keyword>
<evidence type="ECO:0000313" key="1">
    <source>
        <dbReference type="EMBL" id="MFC7749093.1"/>
    </source>
</evidence>
<protein>
    <submittedName>
        <fullName evidence="1">Sporulation protein</fullName>
    </submittedName>
</protein>
<dbReference type="Proteomes" id="UP001596528">
    <property type="component" value="Unassembled WGS sequence"/>
</dbReference>
<comment type="caution">
    <text evidence="1">The sequence shown here is derived from an EMBL/GenBank/DDBJ whole genome shotgun (WGS) entry which is preliminary data.</text>
</comment>
<gene>
    <name evidence="1" type="ORF">ACFQWB_03915</name>
</gene>
<dbReference type="PANTHER" id="PTHR40053">
    <property type="entry name" value="SPORULATION-CONTROL PROTEIN SPO0M"/>
    <property type="match status" value="1"/>
</dbReference>
<dbReference type="Pfam" id="PF07070">
    <property type="entry name" value="Spo0M"/>
    <property type="match status" value="1"/>
</dbReference>
<dbReference type="RefSeq" id="WP_138789358.1">
    <property type="nucleotide sequence ID" value="NZ_JBHTGQ010000009.1"/>
</dbReference>
<proteinExistence type="predicted"/>
<name>A0ABW2V0R6_9BACL</name>
<sequence>MSLFKRMLASVGIGSSQVDTRLESDQLTPGEEVRGVVVIQGGHVEQQVSSIYLQLMTQYIRESDDKKIAETCVIRRFRISEPITVGPGETIQVPFQFTLPPETPTTIGRTPVWLKTSLDIDNALDPTDHDYVQVHPHPSVRTVLEAVHHLGFRLRKTENEYSPTLGRDLPFVQEFEFAPSPAYRGRLDELELVFFPNAHGVDVLIEVDRRARGLFGFLEEAMELDERKQVLRFSSADLARGPAVIASELDRLIAYHAK</sequence>
<organism evidence="1 2">
    <name type="scientific">Paenibacillus thermoaerophilus</name>
    <dbReference type="NCBI Taxonomy" id="1215385"/>
    <lineage>
        <taxon>Bacteria</taxon>
        <taxon>Bacillati</taxon>
        <taxon>Bacillota</taxon>
        <taxon>Bacilli</taxon>
        <taxon>Bacillales</taxon>
        <taxon>Paenibacillaceae</taxon>
        <taxon>Paenibacillus</taxon>
    </lineage>
</organism>